<proteinExistence type="predicted"/>
<evidence type="ECO:0000313" key="2">
    <source>
        <dbReference type="Proteomes" id="UP000002247"/>
    </source>
</evidence>
<dbReference type="HOGENOM" id="CLU_2620035_0_0_11"/>
<dbReference type="RefSeq" id="WP_013139679.1">
    <property type="nucleotide sequence ID" value="NC_014168.1"/>
</dbReference>
<name>D6ZD43_SEGRD</name>
<organism evidence="1 2">
    <name type="scientific">Segniliparus rotundus (strain ATCC BAA-972 / CDC 1076 / CIP 108378 / DSM 44985 / JCM 13578)</name>
    <dbReference type="NCBI Taxonomy" id="640132"/>
    <lineage>
        <taxon>Bacteria</taxon>
        <taxon>Bacillati</taxon>
        <taxon>Actinomycetota</taxon>
        <taxon>Actinomycetes</taxon>
        <taxon>Mycobacteriales</taxon>
        <taxon>Segniliparaceae</taxon>
        <taxon>Segniliparus</taxon>
    </lineage>
</organism>
<evidence type="ECO:0000313" key="1">
    <source>
        <dbReference type="EMBL" id="ADG99230.1"/>
    </source>
</evidence>
<gene>
    <name evidence="1" type="ordered locus">Srot_2798</name>
</gene>
<protein>
    <submittedName>
        <fullName evidence="1">Uncharacterized protein</fullName>
    </submittedName>
</protein>
<dbReference type="Proteomes" id="UP000002247">
    <property type="component" value="Chromosome"/>
</dbReference>
<keyword evidence="2" id="KW-1185">Reference proteome</keyword>
<sequence>MSSDDAIPVEWDYKDFGAEGLLQPELCHSHGGAGPILPLLPPSPPGQSSLVMDDDPLAADTALEGPNGRVVVRFAHDI</sequence>
<dbReference type="KEGG" id="srt:Srot_2798"/>
<dbReference type="EMBL" id="CP001958">
    <property type="protein sequence ID" value="ADG99230.1"/>
    <property type="molecule type" value="Genomic_DNA"/>
</dbReference>
<accession>D6ZD43</accession>
<reference evidence="1 2" key="1">
    <citation type="journal article" date="2010" name="Stand. Genomic Sci.">
        <title>Complete genome sequence of Segniliparus rotundus type strain (CDC 1076).</title>
        <authorList>
            <person name="Sikorski J."/>
            <person name="Lapidus A."/>
            <person name="Copeland A."/>
            <person name="Misra M."/>
            <person name="Glavina Del Rio T."/>
            <person name="Nolan M."/>
            <person name="Lucas S."/>
            <person name="Chen F."/>
            <person name="Tice H."/>
            <person name="Cheng J.F."/>
            <person name="Jando M."/>
            <person name="Schneider S."/>
            <person name="Bruce D."/>
            <person name="Goodwin L."/>
            <person name="Pitluck S."/>
            <person name="Liolios K."/>
            <person name="Mikhailova N."/>
            <person name="Pati A."/>
            <person name="Ivanova N."/>
            <person name="Mavromatis K."/>
            <person name="Chen A."/>
            <person name="Palaniappan K."/>
            <person name="Chertkov O."/>
            <person name="Land M."/>
            <person name="Hauser L."/>
            <person name="Chang Y.J."/>
            <person name="Jeffries C.D."/>
            <person name="Brettin T."/>
            <person name="Detter J.C."/>
            <person name="Han C."/>
            <person name="Rohde M."/>
            <person name="Goker M."/>
            <person name="Bristow J."/>
            <person name="Eisen J.A."/>
            <person name="Markowitz V."/>
            <person name="Hugenholtz P."/>
            <person name="Kyrpides N.C."/>
            <person name="Klenk H.P."/>
        </authorList>
    </citation>
    <scope>NUCLEOTIDE SEQUENCE [LARGE SCALE GENOMIC DNA]</scope>
    <source>
        <strain evidence="2">ATCC BAA-972 / CDC 1076 / CIP 108378 / DSM 44985 / JCM 13578</strain>
    </source>
</reference>
<dbReference type="AlphaFoldDB" id="D6ZD43"/>